<gene>
    <name evidence="3" type="ORF">SAMN05421803_101511</name>
</gene>
<dbReference type="EMBL" id="FQZK01000001">
    <property type="protein sequence ID" value="SHI53527.1"/>
    <property type="molecule type" value="Genomic_DNA"/>
</dbReference>
<evidence type="ECO:0000256" key="2">
    <source>
        <dbReference type="SAM" id="Phobius"/>
    </source>
</evidence>
<name>A0A1M6BXV1_9ACTN</name>
<feature type="region of interest" description="Disordered" evidence="1">
    <location>
        <begin position="1"/>
        <end position="61"/>
    </location>
</feature>
<keyword evidence="2" id="KW-0812">Transmembrane</keyword>
<proteinExistence type="predicted"/>
<keyword evidence="4" id="KW-1185">Reference proteome</keyword>
<accession>A0A1M6BXV1</accession>
<protein>
    <submittedName>
        <fullName evidence="3">Uncharacterized protein</fullName>
    </submittedName>
</protein>
<keyword evidence="2" id="KW-1133">Transmembrane helix</keyword>
<evidence type="ECO:0000256" key="1">
    <source>
        <dbReference type="SAM" id="MobiDB-lite"/>
    </source>
</evidence>
<keyword evidence="2" id="KW-0472">Membrane</keyword>
<organism evidence="3 4">
    <name type="scientific">Nocardiopsis flavescens</name>
    <dbReference type="NCBI Taxonomy" id="758803"/>
    <lineage>
        <taxon>Bacteria</taxon>
        <taxon>Bacillati</taxon>
        <taxon>Actinomycetota</taxon>
        <taxon>Actinomycetes</taxon>
        <taxon>Streptosporangiales</taxon>
        <taxon>Nocardiopsidaceae</taxon>
        <taxon>Nocardiopsis</taxon>
    </lineage>
</organism>
<feature type="compositionally biased region" description="Pro residues" evidence="1">
    <location>
        <begin position="22"/>
        <end position="43"/>
    </location>
</feature>
<feature type="transmembrane region" description="Helical" evidence="2">
    <location>
        <begin position="62"/>
        <end position="82"/>
    </location>
</feature>
<reference evidence="3 4" key="1">
    <citation type="submission" date="2016-11" db="EMBL/GenBank/DDBJ databases">
        <authorList>
            <person name="Jaros S."/>
            <person name="Januszkiewicz K."/>
            <person name="Wedrychowicz H."/>
        </authorList>
    </citation>
    <scope>NUCLEOTIDE SEQUENCE [LARGE SCALE GENOMIC DNA]</scope>
    <source>
        <strain evidence="3 4">CGMCC 4.5723</strain>
    </source>
</reference>
<dbReference type="AlphaFoldDB" id="A0A1M6BXV1"/>
<evidence type="ECO:0000313" key="4">
    <source>
        <dbReference type="Proteomes" id="UP000184452"/>
    </source>
</evidence>
<evidence type="ECO:0000313" key="3">
    <source>
        <dbReference type="EMBL" id="SHI53527.1"/>
    </source>
</evidence>
<dbReference type="Proteomes" id="UP000184452">
    <property type="component" value="Unassembled WGS sequence"/>
</dbReference>
<sequence>MRALPDTDSSFLPRGADGPTSPSVPAPFPLPSGPPESPFPGARPPGQSGPHRGSGPDRTHRVLTLVGASGAAAAALSGLLAFSPLHQAFGEPAAVGHCLHADAGRGALP</sequence>